<sequence length="91" mass="10511">MANIKSAKKRIKQTQVRTLRNKIRKTMVRTAVRRFEDALNRNDLESAEMALRFCYARLDRAAQKGAIHRNAAARKKSRLTQRLNKLKSASA</sequence>
<name>A0A1R0IKM9_SULTH</name>
<dbReference type="GO" id="GO:0006412">
    <property type="term" value="P:translation"/>
    <property type="evidence" value="ECO:0007669"/>
    <property type="project" value="UniProtKB-UniRule"/>
</dbReference>
<keyword evidence="3 8" id="KW-0699">rRNA-binding</keyword>
<dbReference type="RefSeq" id="WP_020376522.1">
    <property type="nucleotide sequence ID" value="NZ_LGRO01000002.1"/>
</dbReference>
<dbReference type="Gene3D" id="1.20.58.110">
    <property type="entry name" value="Ribosomal protein S20"/>
    <property type="match status" value="1"/>
</dbReference>
<proteinExistence type="inferred from homology"/>
<dbReference type="OrthoDB" id="9808392at2"/>
<evidence type="ECO:0000256" key="4">
    <source>
        <dbReference type="ARBA" id="ARBA00022884"/>
    </source>
</evidence>
<evidence type="ECO:0000256" key="1">
    <source>
        <dbReference type="ARBA" id="ARBA00003134"/>
    </source>
</evidence>
<dbReference type="HAMAP" id="MF_00500">
    <property type="entry name" value="Ribosomal_bS20"/>
    <property type="match status" value="1"/>
</dbReference>
<dbReference type="AlphaFoldDB" id="A0A1R0IKM9"/>
<dbReference type="InterPro" id="IPR036510">
    <property type="entry name" value="Ribosomal_bS20_sf"/>
</dbReference>
<evidence type="ECO:0000256" key="6">
    <source>
        <dbReference type="ARBA" id="ARBA00023274"/>
    </source>
</evidence>
<dbReference type="Pfam" id="PF01649">
    <property type="entry name" value="Ribosomal_S20p"/>
    <property type="match status" value="1"/>
</dbReference>
<evidence type="ECO:0000313" key="10">
    <source>
        <dbReference type="EMBL" id="PSR28585.1"/>
    </source>
</evidence>
<dbReference type="GO" id="GO:0005829">
    <property type="term" value="C:cytosol"/>
    <property type="evidence" value="ECO:0007669"/>
    <property type="project" value="TreeGrafter"/>
</dbReference>
<comment type="similarity">
    <text evidence="2 8">Belongs to the bacterial ribosomal protein bS20 family.</text>
</comment>
<accession>A0A1R0IKM9</accession>
<evidence type="ECO:0000256" key="2">
    <source>
        <dbReference type="ARBA" id="ARBA00007634"/>
    </source>
</evidence>
<evidence type="ECO:0000256" key="8">
    <source>
        <dbReference type="HAMAP-Rule" id="MF_00500"/>
    </source>
</evidence>
<feature type="compositionally biased region" description="Polar residues" evidence="9">
    <location>
        <begin position="80"/>
        <end position="91"/>
    </location>
</feature>
<protein>
    <recommendedName>
        <fullName evidence="7 8">Small ribosomal subunit protein bS20</fullName>
    </recommendedName>
</protein>
<organism evidence="10 11">
    <name type="scientific">Sulfobacillus thermosulfidooxidans</name>
    <dbReference type="NCBI Taxonomy" id="28034"/>
    <lineage>
        <taxon>Bacteria</taxon>
        <taxon>Bacillati</taxon>
        <taxon>Bacillota</taxon>
        <taxon>Clostridia</taxon>
        <taxon>Eubacteriales</taxon>
        <taxon>Clostridiales Family XVII. Incertae Sedis</taxon>
        <taxon>Sulfobacillus</taxon>
    </lineage>
</organism>
<comment type="function">
    <text evidence="1 8">Binds directly to 16S ribosomal RNA.</text>
</comment>
<evidence type="ECO:0000256" key="3">
    <source>
        <dbReference type="ARBA" id="ARBA00022730"/>
    </source>
</evidence>
<reference evidence="10 11" key="1">
    <citation type="journal article" date="2014" name="BMC Genomics">
        <title>Comparison of environmental and isolate Sulfobacillus genomes reveals diverse carbon, sulfur, nitrogen, and hydrogen metabolisms.</title>
        <authorList>
            <person name="Justice N.B."/>
            <person name="Norman A."/>
            <person name="Brown C.T."/>
            <person name="Singh A."/>
            <person name="Thomas B.C."/>
            <person name="Banfield J.F."/>
        </authorList>
    </citation>
    <scope>NUCLEOTIDE SEQUENCE [LARGE SCALE GENOMIC DNA]</scope>
    <source>
        <strain evidence="10">AMDSBA5</strain>
    </source>
</reference>
<dbReference type="SUPFAM" id="SSF46992">
    <property type="entry name" value="Ribosomal protein S20"/>
    <property type="match status" value="1"/>
</dbReference>
<dbReference type="GO" id="GO:0003735">
    <property type="term" value="F:structural constituent of ribosome"/>
    <property type="evidence" value="ECO:0007669"/>
    <property type="project" value="InterPro"/>
</dbReference>
<dbReference type="GO" id="GO:0070181">
    <property type="term" value="F:small ribosomal subunit rRNA binding"/>
    <property type="evidence" value="ECO:0007669"/>
    <property type="project" value="TreeGrafter"/>
</dbReference>
<evidence type="ECO:0000256" key="7">
    <source>
        <dbReference type="ARBA" id="ARBA00035136"/>
    </source>
</evidence>
<evidence type="ECO:0000256" key="5">
    <source>
        <dbReference type="ARBA" id="ARBA00022980"/>
    </source>
</evidence>
<keyword evidence="6 8" id="KW-0687">Ribonucleoprotein</keyword>
<comment type="caution">
    <text evidence="10">The sequence shown here is derived from an EMBL/GenBank/DDBJ whole genome shotgun (WGS) entry which is preliminary data.</text>
</comment>
<dbReference type="GO" id="GO:0015935">
    <property type="term" value="C:small ribosomal subunit"/>
    <property type="evidence" value="ECO:0007669"/>
    <property type="project" value="TreeGrafter"/>
</dbReference>
<feature type="region of interest" description="Disordered" evidence="9">
    <location>
        <begin position="69"/>
        <end position="91"/>
    </location>
</feature>
<evidence type="ECO:0000313" key="11">
    <source>
        <dbReference type="Proteomes" id="UP000242705"/>
    </source>
</evidence>
<dbReference type="FunFam" id="1.20.58.110:FF:000001">
    <property type="entry name" value="30S ribosomal protein S20"/>
    <property type="match status" value="1"/>
</dbReference>
<dbReference type="NCBIfam" id="TIGR00029">
    <property type="entry name" value="S20"/>
    <property type="match status" value="1"/>
</dbReference>
<dbReference type="PANTHER" id="PTHR33398:SF1">
    <property type="entry name" value="SMALL RIBOSOMAL SUBUNIT PROTEIN BS20C"/>
    <property type="match status" value="1"/>
</dbReference>
<dbReference type="PANTHER" id="PTHR33398">
    <property type="entry name" value="30S RIBOSOMAL PROTEIN S20"/>
    <property type="match status" value="1"/>
</dbReference>
<keyword evidence="5 8" id="KW-0689">Ribosomal protein</keyword>
<evidence type="ECO:0000256" key="9">
    <source>
        <dbReference type="SAM" id="MobiDB-lite"/>
    </source>
</evidence>
<gene>
    <name evidence="8" type="primary">rpsT</name>
    <name evidence="10" type="ORF">C7B47_05355</name>
</gene>
<dbReference type="InterPro" id="IPR002583">
    <property type="entry name" value="Ribosomal_bS20"/>
</dbReference>
<dbReference type="EMBL" id="PXYX01000006">
    <property type="protein sequence ID" value="PSR28585.1"/>
    <property type="molecule type" value="Genomic_DNA"/>
</dbReference>
<dbReference type="Proteomes" id="UP000242705">
    <property type="component" value="Unassembled WGS sequence"/>
</dbReference>
<keyword evidence="4 8" id="KW-0694">RNA-binding</keyword>